<gene>
    <name evidence="9" type="ORF">GCM10011452_20200</name>
</gene>
<dbReference type="InterPro" id="IPR022837">
    <property type="entry name" value="MsrQ-like"/>
</dbReference>
<reference evidence="9" key="2">
    <citation type="submission" date="2020-09" db="EMBL/GenBank/DDBJ databases">
        <authorList>
            <person name="Sun Q."/>
            <person name="Kim S."/>
        </authorList>
    </citation>
    <scope>NUCLEOTIDE SEQUENCE</scope>
    <source>
        <strain evidence="9">KCTC 23714</strain>
    </source>
</reference>
<sequence length="198" mass="22863">MLSRLSPYWLWVVLALPALPMIPQIISDPAAAKQLVHPTGEFAARFMIIAMLATPLMMLFRTRRWPRWLMHHRRHFGVAAFVYAALHLCFYLIKIGSLPAVLAEFGQFRIWTGWAAFAIFVPLAVTSNNLAQRLMRQKWKTLQRLTYGAAVLTFLHWAALKDWGGLAPALVHFTPVILLSAWRIWYWYLRPRPVRATA</sequence>
<dbReference type="RefSeq" id="WP_189633732.1">
    <property type="nucleotide sequence ID" value="NZ_BMYQ01000005.1"/>
</dbReference>
<evidence type="ECO:0000256" key="5">
    <source>
        <dbReference type="ARBA" id="ARBA00023004"/>
    </source>
</evidence>
<feature type="transmembrane region" description="Helical" evidence="7">
    <location>
        <begin position="166"/>
        <end position="185"/>
    </location>
</feature>
<feature type="transmembrane region" description="Helical" evidence="7">
    <location>
        <begin position="42"/>
        <end position="60"/>
    </location>
</feature>
<protein>
    <recommendedName>
        <fullName evidence="8">Ferric oxidoreductase domain-containing protein</fullName>
    </recommendedName>
</protein>
<keyword evidence="4 7" id="KW-1133">Transmembrane helix</keyword>
<comment type="subcellular location">
    <subcellularLocation>
        <location evidence="1">Membrane</location>
        <topology evidence="1">Multi-pass membrane protein</topology>
    </subcellularLocation>
</comment>
<dbReference type="EMBL" id="BMYQ01000005">
    <property type="protein sequence ID" value="GGW31599.1"/>
    <property type="molecule type" value="Genomic_DNA"/>
</dbReference>
<evidence type="ECO:0000256" key="6">
    <source>
        <dbReference type="ARBA" id="ARBA00023136"/>
    </source>
</evidence>
<feature type="domain" description="Ferric oxidoreductase" evidence="8">
    <location>
        <begin position="40"/>
        <end position="153"/>
    </location>
</feature>
<evidence type="ECO:0000256" key="2">
    <source>
        <dbReference type="ARBA" id="ARBA00022448"/>
    </source>
</evidence>
<keyword evidence="2" id="KW-0813">Transport</keyword>
<dbReference type="GO" id="GO:0016679">
    <property type="term" value="F:oxidoreductase activity, acting on diphenols and related substances as donors"/>
    <property type="evidence" value="ECO:0007669"/>
    <property type="project" value="TreeGrafter"/>
</dbReference>
<evidence type="ECO:0000256" key="4">
    <source>
        <dbReference type="ARBA" id="ARBA00022989"/>
    </source>
</evidence>
<name>A0A918IV06_9RHOB</name>
<feature type="transmembrane region" description="Helical" evidence="7">
    <location>
        <begin position="81"/>
        <end position="102"/>
    </location>
</feature>
<keyword evidence="3 7" id="KW-0812">Transmembrane</keyword>
<dbReference type="GO" id="GO:0010181">
    <property type="term" value="F:FMN binding"/>
    <property type="evidence" value="ECO:0007669"/>
    <property type="project" value="TreeGrafter"/>
</dbReference>
<accession>A0A918IV06</accession>
<evidence type="ECO:0000313" key="9">
    <source>
        <dbReference type="EMBL" id="GGW31599.1"/>
    </source>
</evidence>
<dbReference type="Proteomes" id="UP000628984">
    <property type="component" value="Unassembled WGS sequence"/>
</dbReference>
<evidence type="ECO:0000256" key="1">
    <source>
        <dbReference type="ARBA" id="ARBA00004141"/>
    </source>
</evidence>
<proteinExistence type="predicted"/>
<reference evidence="9" key="1">
    <citation type="journal article" date="2014" name="Int. J. Syst. Evol. Microbiol.">
        <title>Complete genome sequence of Corynebacterium casei LMG S-19264T (=DSM 44701T), isolated from a smear-ripened cheese.</title>
        <authorList>
            <consortium name="US DOE Joint Genome Institute (JGI-PGF)"/>
            <person name="Walter F."/>
            <person name="Albersmeier A."/>
            <person name="Kalinowski J."/>
            <person name="Ruckert C."/>
        </authorList>
    </citation>
    <scope>NUCLEOTIDE SEQUENCE</scope>
    <source>
        <strain evidence="9">KCTC 23714</strain>
    </source>
</reference>
<dbReference type="AlphaFoldDB" id="A0A918IV06"/>
<comment type="caution">
    <text evidence="9">The sequence shown here is derived from an EMBL/GenBank/DDBJ whole genome shotgun (WGS) entry which is preliminary data.</text>
</comment>
<organism evidence="9 10">
    <name type="scientific">Gemmobacter lanyuensis</name>
    <dbReference type="NCBI Taxonomy" id="1054497"/>
    <lineage>
        <taxon>Bacteria</taxon>
        <taxon>Pseudomonadati</taxon>
        <taxon>Pseudomonadota</taxon>
        <taxon>Alphaproteobacteria</taxon>
        <taxon>Rhodobacterales</taxon>
        <taxon>Paracoccaceae</taxon>
        <taxon>Gemmobacter</taxon>
    </lineage>
</organism>
<evidence type="ECO:0000256" key="3">
    <source>
        <dbReference type="ARBA" id="ARBA00022692"/>
    </source>
</evidence>
<dbReference type="PANTHER" id="PTHR36964:SF1">
    <property type="entry name" value="PROTEIN-METHIONINE-SULFOXIDE REDUCTASE HEME-BINDING SUBUNIT MSRQ"/>
    <property type="match status" value="1"/>
</dbReference>
<evidence type="ECO:0000259" key="8">
    <source>
        <dbReference type="Pfam" id="PF01794"/>
    </source>
</evidence>
<keyword evidence="6 7" id="KW-0472">Membrane</keyword>
<dbReference type="GO" id="GO:0020037">
    <property type="term" value="F:heme binding"/>
    <property type="evidence" value="ECO:0007669"/>
    <property type="project" value="TreeGrafter"/>
</dbReference>
<dbReference type="GO" id="GO:0005886">
    <property type="term" value="C:plasma membrane"/>
    <property type="evidence" value="ECO:0007669"/>
    <property type="project" value="TreeGrafter"/>
</dbReference>
<evidence type="ECO:0000313" key="10">
    <source>
        <dbReference type="Proteomes" id="UP000628984"/>
    </source>
</evidence>
<evidence type="ECO:0000256" key="7">
    <source>
        <dbReference type="SAM" id="Phobius"/>
    </source>
</evidence>
<dbReference type="Pfam" id="PF01794">
    <property type="entry name" value="Ferric_reduct"/>
    <property type="match status" value="1"/>
</dbReference>
<keyword evidence="10" id="KW-1185">Reference proteome</keyword>
<feature type="transmembrane region" description="Helical" evidence="7">
    <location>
        <begin position="142"/>
        <end position="160"/>
    </location>
</feature>
<dbReference type="InterPro" id="IPR013130">
    <property type="entry name" value="Fe3_Rdtase_TM_dom"/>
</dbReference>
<feature type="transmembrane region" description="Helical" evidence="7">
    <location>
        <begin position="108"/>
        <end position="130"/>
    </location>
</feature>
<keyword evidence="5" id="KW-0408">Iron</keyword>
<dbReference type="PANTHER" id="PTHR36964">
    <property type="entry name" value="PROTEIN-METHIONINE-SULFOXIDE REDUCTASE HEME-BINDING SUBUNIT MSRQ"/>
    <property type="match status" value="1"/>
</dbReference>